<dbReference type="OrthoDB" id="1903040at2759"/>
<name>A0A7J0H2M7_9ERIC</name>
<sequence length="273" mass="29940">MGCGVSRLNAEGEAIPAKFRPIFRRRIEEIRRRRCSSGAMKDTAGKELLLNGKAANEEIDNNARISASSSPEDSIASCVTSEGSKRPEKSVKAEKKADEKEKEGAKGAAKAEGGGNVDNENEGDSEDEDERMIEASINFPGSPSFRIYFKGNSGDDEDNNDGGVYLKFRNCMQNCRISDSSLVFRFVFIEQQQCNAGKKDQANDRTRNREHGTSPKEDSVPEKAKKGRKRSLKKAVSKRGHNAVKNLLNVRSCYTPSGSSHDRAHLLPGKPSA</sequence>
<protein>
    <submittedName>
        <fullName evidence="2">Uncharacterized protein</fullName>
    </submittedName>
</protein>
<feature type="compositionally biased region" description="Acidic residues" evidence="1">
    <location>
        <begin position="119"/>
        <end position="129"/>
    </location>
</feature>
<reference evidence="2 3" key="1">
    <citation type="submission" date="2019-07" db="EMBL/GenBank/DDBJ databases">
        <title>De Novo Assembly of kiwifruit Actinidia rufa.</title>
        <authorList>
            <person name="Sugita-Konishi S."/>
            <person name="Sato K."/>
            <person name="Mori E."/>
            <person name="Abe Y."/>
            <person name="Kisaki G."/>
            <person name="Hamano K."/>
            <person name="Suezawa K."/>
            <person name="Otani M."/>
            <person name="Fukuda T."/>
            <person name="Manabe T."/>
            <person name="Gomi K."/>
            <person name="Tabuchi M."/>
            <person name="Akimitsu K."/>
            <person name="Kataoka I."/>
        </authorList>
    </citation>
    <scope>NUCLEOTIDE SEQUENCE [LARGE SCALE GENOMIC DNA]</scope>
    <source>
        <strain evidence="3">cv. Fuchu</strain>
    </source>
</reference>
<dbReference type="AlphaFoldDB" id="A0A7J0H2M7"/>
<dbReference type="Proteomes" id="UP000585474">
    <property type="component" value="Unassembled WGS sequence"/>
</dbReference>
<evidence type="ECO:0000313" key="3">
    <source>
        <dbReference type="Proteomes" id="UP000585474"/>
    </source>
</evidence>
<feature type="compositionally biased region" description="Basic and acidic residues" evidence="1">
    <location>
        <begin position="197"/>
        <end position="224"/>
    </location>
</feature>
<feature type="region of interest" description="Disordered" evidence="1">
    <location>
        <begin position="62"/>
        <end position="129"/>
    </location>
</feature>
<dbReference type="EMBL" id="BJWL01000026">
    <property type="protein sequence ID" value="GFZ17340.1"/>
    <property type="molecule type" value="Genomic_DNA"/>
</dbReference>
<keyword evidence="3" id="KW-1185">Reference proteome</keyword>
<accession>A0A7J0H2M7</accession>
<feature type="compositionally biased region" description="Basic residues" evidence="1">
    <location>
        <begin position="225"/>
        <end position="242"/>
    </location>
</feature>
<feature type="region of interest" description="Disordered" evidence="1">
    <location>
        <begin position="195"/>
        <end position="273"/>
    </location>
</feature>
<feature type="compositionally biased region" description="Low complexity" evidence="1">
    <location>
        <begin position="65"/>
        <end position="77"/>
    </location>
</feature>
<evidence type="ECO:0000313" key="2">
    <source>
        <dbReference type="EMBL" id="GFZ17340.1"/>
    </source>
</evidence>
<organism evidence="2 3">
    <name type="scientific">Actinidia rufa</name>
    <dbReference type="NCBI Taxonomy" id="165716"/>
    <lineage>
        <taxon>Eukaryota</taxon>
        <taxon>Viridiplantae</taxon>
        <taxon>Streptophyta</taxon>
        <taxon>Embryophyta</taxon>
        <taxon>Tracheophyta</taxon>
        <taxon>Spermatophyta</taxon>
        <taxon>Magnoliopsida</taxon>
        <taxon>eudicotyledons</taxon>
        <taxon>Gunneridae</taxon>
        <taxon>Pentapetalae</taxon>
        <taxon>asterids</taxon>
        <taxon>Ericales</taxon>
        <taxon>Actinidiaceae</taxon>
        <taxon>Actinidia</taxon>
    </lineage>
</organism>
<feature type="compositionally biased region" description="Basic and acidic residues" evidence="1">
    <location>
        <begin position="83"/>
        <end position="105"/>
    </location>
</feature>
<proteinExistence type="predicted"/>
<evidence type="ECO:0000256" key="1">
    <source>
        <dbReference type="SAM" id="MobiDB-lite"/>
    </source>
</evidence>
<gene>
    <name evidence="2" type="ORF">Acr_26g0006100</name>
</gene>
<comment type="caution">
    <text evidence="2">The sequence shown here is derived from an EMBL/GenBank/DDBJ whole genome shotgun (WGS) entry which is preliminary data.</text>
</comment>